<organism evidence="1 2">
    <name type="scientific">Pseudomonas aphyarum</name>
    <dbReference type="NCBI Taxonomy" id="2942629"/>
    <lineage>
        <taxon>Bacteria</taxon>
        <taxon>Pseudomonadati</taxon>
        <taxon>Pseudomonadota</taxon>
        <taxon>Gammaproteobacteria</taxon>
        <taxon>Pseudomonadales</taxon>
        <taxon>Pseudomonadaceae</taxon>
        <taxon>Pseudomonas</taxon>
    </lineage>
</organism>
<evidence type="ECO:0000313" key="2">
    <source>
        <dbReference type="Proteomes" id="UP001150531"/>
    </source>
</evidence>
<accession>A0ABT5PHG7</accession>
<dbReference type="Proteomes" id="UP001150531">
    <property type="component" value="Unassembled WGS sequence"/>
</dbReference>
<evidence type="ECO:0000313" key="1">
    <source>
        <dbReference type="EMBL" id="MDD1123321.1"/>
    </source>
</evidence>
<comment type="caution">
    <text evidence="1">The sequence shown here is derived from an EMBL/GenBank/DDBJ whole genome shotgun (WGS) entry which is preliminary data.</text>
</comment>
<dbReference type="RefSeq" id="WP_273898420.1">
    <property type="nucleotide sequence ID" value="NZ_JAMDGS010000002.1"/>
</dbReference>
<proteinExistence type="predicted"/>
<dbReference type="EMBL" id="JAMDGS010000002">
    <property type="protein sequence ID" value="MDD1123321.1"/>
    <property type="molecule type" value="Genomic_DNA"/>
</dbReference>
<reference evidence="1" key="1">
    <citation type="submission" date="2022-05" db="EMBL/GenBank/DDBJ databases">
        <title>Novel Pseudomonas spp. Isolated from a Rainbow Trout Aquaculture Facility.</title>
        <authorList>
            <person name="Testerman T."/>
            <person name="Graf J."/>
        </authorList>
    </citation>
    <scope>NUCLEOTIDE SEQUENCE</scope>
    <source>
        <strain evidence="1">ID386</strain>
    </source>
</reference>
<name>A0ABT5PHG7_9PSED</name>
<sequence>MKQFFWRDLENLQGQWGGLSIEISGPPQGKPQLYLRTGNNARLKLMFNETPLLWGTIATSYYGAWLVRNPMPMQWESPPVPAIDSAQVEHHRHLPVGQRMKAWSRYFINQLMEHQADFLYPGHWVARPMMPVDVRRHRGDGVSNWYFSTEQEMTSHLPRWSARGGGILDNLQPRPVEWLDWDLGNLIGLHTVDPYAGRMKWWRKKAREDSLPPVLLWYVGALCSYVIIDGHYRLQAALAENVKPTFIVLSSTKTYPLTPNPDTQQRVFNSLMLQSERNQGFDVRTLNQALINNFDDRPCHSAKTHAWAGIVSDTEWSQEVTQFLFERDTTGELDDILERCEPSEW</sequence>
<gene>
    <name evidence="1" type="ORF">M5G18_01860</name>
</gene>
<protein>
    <submittedName>
        <fullName evidence="1">Uncharacterized protein</fullName>
    </submittedName>
</protein>
<keyword evidence="2" id="KW-1185">Reference proteome</keyword>